<dbReference type="GO" id="GO:0016020">
    <property type="term" value="C:membrane"/>
    <property type="evidence" value="ECO:0007669"/>
    <property type="project" value="TreeGrafter"/>
</dbReference>
<proteinExistence type="inferred from homology"/>
<dbReference type="SMART" id="SM00822">
    <property type="entry name" value="PKS_KR"/>
    <property type="match status" value="1"/>
</dbReference>
<organism evidence="4 5">
    <name type="scientific">Amylocarpus encephaloides</name>
    <dbReference type="NCBI Taxonomy" id="45428"/>
    <lineage>
        <taxon>Eukaryota</taxon>
        <taxon>Fungi</taxon>
        <taxon>Dikarya</taxon>
        <taxon>Ascomycota</taxon>
        <taxon>Pezizomycotina</taxon>
        <taxon>Leotiomycetes</taxon>
        <taxon>Helotiales</taxon>
        <taxon>Helotiales incertae sedis</taxon>
        <taxon>Amylocarpus</taxon>
    </lineage>
</organism>
<dbReference type="Gene3D" id="3.40.50.720">
    <property type="entry name" value="NAD(P)-binding Rossmann-like Domain"/>
    <property type="match status" value="1"/>
</dbReference>
<name>A0A9P7YJD5_9HELO</name>
<dbReference type="SUPFAM" id="SSF51735">
    <property type="entry name" value="NAD(P)-binding Rossmann-fold domains"/>
    <property type="match status" value="1"/>
</dbReference>
<dbReference type="OrthoDB" id="1933717at2759"/>
<dbReference type="PANTHER" id="PTHR44196:SF1">
    <property type="entry name" value="DEHYDROGENASE_REDUCTASE SDR FAMILY MEMBER 7B"/>
    <property type="match status" value="1"/>
</dbReference>
<evidence type="ECO:0000313" key="5">
    <source>
        <dbReference type="Proteomes" id="UP000824998"/>
    </source>
</evidence>
<sequence length="295" mass="31600">MADTYAEDVIFHQPSFTKTWHTKSYAAISPSDPRLSAAGKVVLITGGGSGIGKATAKAFIEAQAAAILIVGRTEPKLKKTVAELQGIGKTTISYAVADATDAAAVDAAFATAIQDHGHIDVVVSNAGHLDDHLPIAKSDLAEYWRSFEVNIKGPLIVSRAFLKVHRPGATFINVSSAAAIMAAIPGFSSYSASKLGGAKVMEYLHFENPDLRVFNWQPATTQTDMQSKAGVKMGAPDDIGLPASFAVWLTSQESEFLRGRLVWSNFDVEEMKARADEIKEKNLLTLSLTGYPFNA</sequence>
<comment type="caution">
    <text evidence="4">The sequence shown here is derived from an EMBL/GenBank/DDBJ whole genome shotgun (WGS) entry which is preliminary data.</text>
</comment>
<dbReference type="GO" id="GO:0016491">
    <property type="term" value="F:oxidoreductase activity"/>
    <property type="evidence" value="ECO:0007669"/>
    <property type="project" value="UniProtKB-KW"/>
</dbReference>
<comment type="similarity">
    <text evidence="1">Belongs to the short-chain dehydrogenases/reductases (SDR) family.</text>
</comment>
<dbReference type="PANTHER" id="PTHR44196">
    <property type="entry name" value="DEHYDROGENASE/REDUCTASE SDR FAMILY MEMBER 7B"/>
    <property type="match status" value="1"/>
</dbReference>
<reference evidence="4" key="1">
    <citation type="journal article" date="2021" name="IMA Fungus">
        <title>Genomic characterization of three marine fungi, including Emericellopsis atlantica sp. nov. with signatures of a generalist lifestyle and marine biomass degradation.</title>
        <authorList>
            <person name="Hagestad O.C."/>
            <person name="Hou L."/>
            <person name="Andersen J.H."/>
            <person name="Hansen E.H."/>
            <person name="Altermark B."/>
            <person name="Li C."/>
            <person name="Kuhnert E."/>
            <person name="Cox R.J."/>
            <person name="Crous P.W."/>
            <person name="Spatafora J.W."/>
            <person name="Lail K."/>
            <person name="Amirebrahimi M."/>
            <person name="Lipzen A."/>
            <person name="Pangilinan J."/>
            <person name="Andreopoulos W."/>
            <person name="Hayes R.D."/>
            <person name="Ng V."/>
            <person name="Grigoriev I.V."/>
            <person name="Jackson S.A."/>
            <person name="Sutton T.D.S."/>
            <person name="Dobson A.D.W."/>
            <person name="Rama T."/>
        </authorList>
    </citation>
    <scope>NUCLEOTIDE SEQUENCE</scope>
    <source>
        <strain evidence="4">TRa018bII</strain>
    </source>
</reference>
<evidence type="ECO:0000256" key="1">
    <source>
        <dbReference type="ARBA" id="ARBA00006484"/>
    </source>
</evidence>
<dbReference type="InterPro" id="IPR002347">
    <property type="entry name" value="SDR_fam"/>
</dbReference>
<evidence type="ECO:0000313" key="4">
    <source>
        <dbReference type="EMBL" id="KAG9234048.1"/>
    </source>
</evidence>
<dbReference type="Pfam" id="PF00106">
    <property type="entry name" value="adh_short"/>
    <property type="match status" value="1"/>
</dbReference>
<dbReference type="CDD" id="cd05233">
    <property type="entry name" value="SDR_c"/>
    <property type="match status" value="1"/>
</dbReference>
<protein>
    <recommendedName>
        <fullName evidence="3">Ketoreductase domain-containing protein</fullName>
    </recommendedName>
</protein>
<keyword evidence="5" id="KW-1185">Reference proteome</keyword>
<evidence type="ECO:0000256" key="2">
    <source>
        <dbReference type="ARBA" id="ARBA00023002"/>
    </source>
</evidence>
<gene>
    <name evidence="4" type="ORF">BJ875DRAFT_484554</name>
</gene>
<dbReference type="PRINTS" id="PR00081">
    <property type="entry name" value="GDHRDH"/>
</dbReference>
<dbReference type="AlphaFoldDB" id="A0A9P7YJD5"/>
<dbReference type="Proteomes" id="UP000824998">
    <property type="component" value="Unassembled WGS sequence"/>
</dbReference>
<dbReference type="InterPro" id="IPR057326">
    <property type="entry name" value="KR_dom"/>
</dbReference>
<feature type="domain" description="Ketoreductase" evidence="3">
    <location>
        <begin position="40"/>
        <end position="219"/>
    </location>
</feature>
<keyword evidence="2" id="KW-0560">Oxidoreductase</keyword>
<dbReference type="InterPro" id="IPR036291">
    <property type="entry name" value="NAD(P)-bd_dom_sf"/>
</dbReference>
<evidence type="ECO:0000259" key="3">
    <source>
        <dbReference type="SMART" id="SM00822"/>
    </source>
</evidence>
<accession>A0A9P7YJD5</accession>
<dbReference type="EMBL" id="MU251477">
    <property type="protein sequence ID" value="KAG9234048.1"/>
    <property type="molecule type" value="Genomic_DNA"/>
</dbReference>